<dbReference type="SUPFAM" id="SSF88946">
    <property type="entry name" value="Sigma2 domain of RNA polymerase sigma factors"/>
    <property type="match status" value="1"/>
</dbReference>
<dbReference type="GO" id="GO:0006352">
    <property type="term" value="P:DNA-templated transcription initiation"/>
    <property type="evidence" value="ECO:0007669"/>
    <property type="project" value="InterPro"/>
</dbReference>
<dbReference type="InterPro" id="IPR007627">
    <property type="entry name" value="RNA_pol_sigma70_r2"/>
</dbReference>
<protein>
    <submittedName>
        <fullName evidence="6">Sigma-70 family RNA polymerase sigma factor</fullName>
    </submittedName>
</protein>
<keyword evidence="3" id="KW-0238">DNA-binding</keyword>
<gene>
    <name evidence="6" type="ORF">HER12_00640</name>
</gene>
<dbReference type="PANTHER" id="PTHR30603:SF60">
    <property type="entry name" value="RNA POLYMERASE SIGMA FACTOR RPOD"/>
    <property type="match status" value="1"/>
</dbReference>
<dbReference type="AlphaFoldDB" id="A0A846TZR4"/>
<accession>A0A846TZR4</accession>
<dbReference type="GO" id="GO:0016987">
    <property type="term" value="F:sigma factor activity"/>
    <property type="evidence" value="ECO:0007669"/>
    <property type="project" value="UniProtKB-KW"/>
</dbReference>
<evidence type="ECO:0000256" key="4">
    <source>
        <dbReference type="ARBA" id="ARBA00023163"/>
    </source>
</evidence>
<dbReference type="Pfam" id="PF04539">
    <property type="entry name" value="Sigma70_r3"/>
    <property type="match status" value="1"/>
</dbReference>
<organism evidence="6 7">
    <name type="scientific">Spiroplasma platyhelix PALS-1</name>
    <dbReference type="NCBI Taxonomy" id="1276218"/>
    <lineage>
        <taxon>Bacteria</taxon>
        <taxon>Bacillati</taxon>
        <taxon>Mycoplasmatota</taxon>
        <taxon>Mollicutes</taxon>
        <taxon>Entomoplasmatales</taxon>
        <taxon>Spiroplasmataceae</taxon>
        <taxon>Spiroplasma</taxon>
    </lineage>
</organism>
<dbReference type="InterPro" id="IPR013324">
    <property type="entry name" value="RNA_pol_sigma_r3/r4-like"/>
</dbReference>
<sequence>MNKEKKEFKSKEELKADLIDKIKVGEELKQEEILSDLQHLSLSDDEIEEIFDFLESEGAIFLDALVDEEETIEEDDLMLDNIAAELNLKNTMSISNDTRRKDGIKSYFNILGTSQILTQEQEVEYAKMLESKDPEERDFAFKQLFNSNLKLVVSVARRHLNRGLAFEDLIQEGNIGLGKAIVKFNYHKGFKFSTYATWWIRQAITRAIADQGRTIRIPVHMVERINKLTRIERQLNQELGREPTPEEIAEAMGQNMNANRILEIKKLASEPVSLEKPIGEEDDTHFGDFIKDKNMLSPDEAAERHWLREQLDQVFGDVLTLREEKVIRMRFGIMPTKLKRLINLCEEDEKQELKNAMDEMHLHAETSLDVPEIVRNKVIYTHISKYDTPKTLEEVGREFSVTRERIRQIEAKAIRKLKHPSKSKLIKEFYKG</sequence>
<dbReference type="InterPro" id="IPR000943">
    <property type="entry name" value="RNA_pol_sigma70"/>
</dbReference>
<proteinExistence type="predicted"/>
<evidence type="ECO:0000256" key="2">
    <source>
        <dbReference type="ARBA" id="ARBA00023082"/>
    </source>
</evidence>
<reference evidence="6 7" key="1">
    <citation type="submission" date="2020-04" db="EMBL/GenBank/DDBJ databases">
        <title>Complete genome sequence of Spiroplasma platyhelix ATCC 51748, an insect isolate.</title>
        <authorList>
            <person name="Green E.A."/>
            <person name="Klassen J.L."/>
        </authorList>
    </citation>
    <scope>NUCLEOTIDE SEQUENCE [LARGE SCALE GENOMIC DNA]</scope>
    <source>
        <strain evidence="6 7">PALS-1</strain>
    </source>
</reference>
<dbReference type="InterPro" id="IPR007624">
    <property type="entry name" value="RNA_pol_sigma70_r3"/>
</dbReference>
<evidence type="ECO:0000256" key="3">
    <source>
        <dbReference type="ARBA" id="ARBA00023125"/>
    </source>
</evidence>
<dbReference type="SUPFAM" id="SSF88659">
    <property type="entry name" value="Sigma3 and sigma4 domains of RNA polymerase sigma factors"/>
    <property type="match status" value="3"/>
</dbReference>
<dbReference type="InterPro" id="IPR050239">
    <property type="entry name" value="Sigma-70_RNA_pol_init_factors"/>
</dbReference>
<feature type="domain" description="RNA polymerase sigma-70" evidence="5">
    <location>
        <begin position="391"/>
        <end position="417"/>
    </location>
</feature>
<evidence type="ECO:0000313" key="7">
    <source>
        <dbReference type="Proteomes" id="UP000584587"/>
    </source>
</evidence>
<dbReference type="GO" id="GO:0003677">
    <property type="term" value="F:DNA binding"/>
    <property type="evidence" value="ECO:0007669"/>
    <property type="project" value="UniProtKB-KW"/>
</dbReference>
<comment type="caution">
    <text evidence="6">The sequence shown here is derived from an EMBL/GenBank/DDBJ whole genome shotgun (WGS) entry which is preliminary data.</text>
</comment>
<keyword evidence="2" id="KW-0731">Sigma factor</keyword>
<dbReference type="PRINTS" id="PR00046">
    <property type="entry name" value="SIGMA70FCT"/>
</dbReference>
<dbReference type="PANTHER" id="PTHR30603">
    <property type="entry name" value="RNA POLYMERASE SIGMA FACTOR RPO"/>
    <property type="match status" value="1"/>
</dbReference>
<dbReference type="RefSeq" id="WP_168104740.1">
    <property type="nucleotide sequence ID" value="NZ_CP051215.1"/>
</dbReference>
<dbReference type="Pfam" id="PF04542">
    <property type="entry name" value="Sigma70_r2"/>
    <property type="match status" value="1"/>
</dbReference>
<dbReference type="InterPro" id="IPR014284">
    <property type="entry name" value="RNA_pol_sigma-70_dom"/>
</dbReference>
<keyword evidence="4" id="KW-0804">Transcription</keyword>
<name>A0A846TZR4_9MOLU</name>
<dbReference type="InterPro" id="IPR036388">
    <property type="entry name" value="WH-like_DNA-bd_sf"/>
</dbReference>
<dbReference type="Gene3D" id="1.10.10.10">
    <property type="entry name" value="Winged helix-like DNA-binding domain superfamily/Winged helix DNA-binding domain"/>
    <property type="match status" value="2"/>
</dbReference>
<dbReference type="InterPro" id="IPR007630">
    <property type="entry name" value="RNA_pol_sigma70_r4"/>
</dbReference>
<dbReference type="InterPro" id="IPR013325">
    <property type="entry name" value="RNA_pol_sigma_r2"/>
</dbReference>
<evidence type="ECO:0000256" key="1">
    <source>
        <dbReference type="ARBA" id="ARBA00023015"/>
    </source>
</evidence>
<keyword evidence="1" id="KW-0805">Transcription regulation</keyword>
<dbReference type="Pfam" id="PF04545">
    <property type="entry name" value="Sigma70_r4"/>
    <property type="match status" value="1"/>
</dbReference>
<dbReference type="NCBIfam" id="TIGR02937">
    <property type="entry name" value="sigma70-ECF"/>
    <property type="match status" value="1"/>
</dbReference>
<dbReference type="EMBL" id="JAAVVK010000001">
    <property type="protein sequence ID" value="NKE38264.1"/>
    <property type="molecule type" value="Genomic_DNA"/>
</dbReference>
<evidence type="ECO:0000259" key="5">
    <source>
        <dbReference type="PROSITE" id="PS00716"/>
    </source>
</evidence>
<keyword evidence="7" id="KW-1185">Reference proteome</keyword>
<dbReference type="Proteomes" id="UP000584587">
    <property type="component" value="Unassembled WGS sequence"/>
</dbReference>
<dbReference type="PROSITE" id="PS00716">
    <property type="entry name" value="SIGMA70_2"/>
    <property type="match status" value="1"/>
</dbReference>
<dbReference type="Gene3D" id="1.10.601.10">
    <property type="entry name" value="RNA Polymerase Primary Sigma Factor"/>
    <property type="match status" value="1"/>
</dbReference>
<evidence type="ECO:0000313" key="6">
    <source>
        <dbReference type="EMBL" id="NKE38264.1"/>
    </source>
</evidence>